<proteinExistence type="predicted"/>
<evidence type="ECO:0000313" key="2">
    <source>
        <dbReference type="Proteomes" id="UP000238479"/>
    </source>
</evidence>
<dbReference type="Proteomes" id="UP000238479">
    <property type="component" value="Chromosome 6"/>
</dbReference>
<accession>A0A2P6PLP7</accession>
<sequence length="73" mass="7525">MVIYPTALDLIQLATTALIITSSSSVGGGSGSLASNTFWATLDEAIGDGTIKGLATRSFRSILNLFFFIVGGP</sequence>
<name>A0A2P6PLP7_ROSCH</name>
<protein>
    <submittedName>
        <fullName evidence="1">Uncharacterized protein</fullName>
    </submittedName>
</protein>
<dbReference type="AlphaFoldDB" id="A0A2P6PLP7"/>
<keyword evidence="2" id="KW-1185">Reference proteome</keyword>
<comment type="caution">
    <text evidence="1">The sequence shown here is derived from an EMBL/GenBank/DDBJ whole genome shotgun (WGS) entry which is preliminary data.</text>
</comment>
<organism evidence="1 2">
    <name type="scientific">Rosa chinensis</name>
    <name type="common">China rose</name>
    <dbReference type="NCBI Taxonomy" id="74649"/>
    <lineage>
        <taxon>Eukaryota</taxon>
        <taxon>Viridiplantae</taxon>
        <taxon>Streptophyta</taxon>
        <taxon>Embryophyta</taxon>
        <taxon>Tracheophyta</taxon>
        <taxon>Spermatophyta</taxon>
        <taxon>Magnoliopsida</taxon>
        <taxon>eudicotyledons</taxon>
        <taxon>Gunneridae</taxon>
        <taxon>Pentapetalae</taxon>
        <taxon>rosids</taxon>
        <taxon>fabids</taxon>
        <taxon>Rosales</taxon>
        <taxon>Rosaceae</taxon>
        <taxon>Rosoideae</taxon>
        <taxon>Rosoideae incertae sedis</taxon>
        <taxon>Rosa</taxon>
    </lineage>
</organism>
<gene>
    <name evidence="1" type="ORF">RchiOBHm_Chr6g0254881</name>
</gene>
<dbReference type="Gramene" id="PRQ22864">
    <property type="protein sequence ID" value="PRQ22864"/>
    <property type="gene ID" value="RchiOBHm_Chr6g0254881"/>
</dbReference>
<evidence type="ECO:0000313" key="1">
    <source>
        <dbReference type="EMBL" id="PRQ22864.1"/>
    </source>
</evidence>
<dbReference type="EMBL" id="PDCK01000044">
    <property type="protein sequence ID" value="PRQ22864.1"/>
    <property type="molecule type" value="Genomic_DNA"/>
</dbReference>
<reference evidence="1 2" key="1">
    <citation type="journal article" date="2018" name="Nat. Genet.">
        <title>The Rosa genome provides new insights in the design of modern roses.</title>
        <authorList>
            <person name="Bendahmane M."/>
        </authorList>
    </citation>
    <scope>NUCLEOTIDE SEQUENCE [LARGE SCALE GENOMIC DNA]</scope>
    <source>
        <strain evidence="2">cv. Old Blush</strain>
    </source>
</reference>